<dbReference type="Pfam" id="PF00106">
    <property type="entry name" value="adh_short"/>
    <property type="match status" value="2"/>
</dbReference>
<gene>
    <name evidence="5" type="primary">Aste57867_13527</name>
    <name evidence="4" type="ORF">As57867_013477</name>
    <name evidence="5" type="ORF">ASTE57867_13527</name>
</gene>
<dbReference type="InterPro" id="IPR057326">
    <property type="entry name" value="KR_dom"/>
</dbReference>
<comment type="similarity">
    <text evidence="1">Belongs to the short-chain dehydrogenases/reductases (SDR) family.</text>
</comment>
<dbReference type="Gene3D" id="1.10.287.4290">
    <property type="match status" value="2"/>
</dbReference>
<proteinExistence type="inferred from homology"/>
<reference evidence="5 6" key="1">
    <citation type="submission" date="2019-03" db="EMBL/GenBank/DDBJ databases">
        <authorList>
            <person name="Gaulin E."/>
            <person name="Dumas B."/>
        </authorList>
    </citation>
    <scope>NUCLEOTIDE SEQUENCE [LARGE SCALE GENOMIC DNA]</scope>
    <source>
        <strain evidence="5">CBS 568.67</strain>
    </source>
</reference>
<dbReference type="Gene3D" id="3.40.50.720">
    <property type="entry name" value="NAD(P)-binding Rossmann-like Domain"/>
    <property type="match status" value="2"/>
</dbReference>
<feature type="domain" description="Ketoreductase" evidence="3">
    <location>
        <begin position="347"/>
        <end position="532"/>
    </location>
</feature>
<dbReference type="FunFam" id="3.40.50.720:FF:000084">
    <property type="entry name" value="Short-chain dehydrogenase reductase"/>
    <property type="match status" value="1"/>
</dbReference>
<accession>A0A485KYC6</accession>
<dbReference type="EMBL" id="CAADRA010005481">
    <property type="protein sequence ID" value="VFT90365.1"/>
    <property type="molecule type" value="Genomic_DNA"/>
</dbReference>
<evidence type="ECO:0000256" key="1">
    <source>
        <dbReference type="ARBA" id="ARBA00006484"/>
    </source>
</evidence>
<organism evidence="5 6">
    <name type="scientific">Aphanomyces stellatus</name>
    <dbReference type="NCBI Taxonomy" id="120398"/>
    <lineage>
        <taxon>Eukaryota</taxon>
        <taxon>Sar</taxon>
        <taxon>Stramenopiles</taxon>
        <taxon>Oomycota</taxon>
        <taxon>Saprolegniomycetes</taxon>
        <taxon>Saprolegniales</taxon>
        <taxon>Verrucalvaceae</taxon>
        <taxon>Aphanomyces</taxon>
    </lineage>
</organism>
<dbReference type="PRINTS" id="PR00081">
    <property type="entry name" value="GDHRDH"/>
</dbReference>
<dbReference type="CDD" id="cd05353">
    <property type="entry name" value="hydroxyacyl-CoA-like_DH_SDR_c-like"/>
    <property type="match status" value="1"/>
</dbReference>
<evidence type="ECO:0000313" key="6">
    <source>
        <dbReference type="Proteomes" id="UP000332933"/>
    </source>
</evidence>
<dbReference type="SMART" id="SM00822">
    <property type="entry name" value="PKS_KR"/>
    <property type="match status" value="1"/>
</dbReference>
<dbReference type="OrthoDB" id="3592703at2759"/>
<dbReference type="PANTHER" id="PTHR45024:SF2">
    <property type="entry name" value="SCP2 DOMAIN-CONTAINING PROTEIN"/>
    <property type="match status" value="1"/>
</dbReference>
<protein>
    <submittedName>
        <fullName evidence="5">Aste57867_13527 protein</fullName>
    </submittedName>
</protein>
<dbReference type="Proteomes" id="UP000332933">
    <property type="component" value="Unassembled WGS sequence"/>
</dbReference>
<keyword evidence="2" id="KW-0560">Oxidoreductase</keyword>
<dbReference type="EMBL" id="VJMH01005460">
    <property type="protein sequence ID" value="KAF0695667.1"/>
    <property type="molecule type" value="Genomic_DNA"/>
</dbReference>
<sequence>MSTNFCFDGQVAIITGSGAGLGRAYAHLLTAHGAKVIVNDVDVRSADQVVHEIRAKGGVAVTNYDSVTDGAKVVATALAAFGRVDIVINMPAFSAISVHLDGSTSIDRPPESPTSTYSIGFAVTRAAWPHMRDQNFGRIVNIAFNSGLYGIAGQANYGAVKAAMVGFTKALAKEGARNNIKVNAVAPGAGSSMTATVLPEEVVKQWKPEYVAPTIAFLAHESVPCTGAVFESGGGWVAQVMLTRSEGHFFDLNKELTIDGVAAHWKVITDFDNATDPEIEETTPQLKQILAKLRRNGYMFAKVFSAASTCAGFIWKRPQIPRPQRTTPILPSSTSLNMSTNFRFDGQVAIVTGSGAGLGRAYAHLLAAHGAKVVVNDVGGAKDGAVRPADQVVNEIRAKGGVAVANYDSVTDGAKVVATALDAFGRVDIVINNAGILRDRAFHKMTRAEWDAVKSVHLDGSFAVTHAAWPHMRNQKYGRIVNITSINGLYGQAGQANYASVKAAMVGFTKALAKEGARNNIKVNAVAPGAGSSMTATVLPEEVVKQWKPEYVAPTIAFLAHESVPCTGAVFESGGGWVAQVKLTRSEGHFFDLNKELTIDGVAAHWKAITDFGNATDPEIEETTPQLKQILAKL</sequence>
<evidence type="ECO:0000256" key="2">
    <source>
        <dbReference type="ARBA" id="ARBA00023002"/>
    </source>
</evidence>
<keyword evidence="6" id="KW-1185">Reference proteome</keyword>
<evidence type="ECO:0000313" key="4">
    <source>
        <dbReference type="EMBL" id="KAF0695667.1"/>
    </source>
</evidence>
<dbReference type="PANTHER" id="PTHR45024">
    <property type="entry name" value="DEHYDROGENASES, SHORT CHAIN"/>
    <property type="match status" value="1"/>
</dbReference>
<name>A0A485KYC6_9STRA</name>
<dbReference type="AlphaFoldDB" id="A0A485KYC6"/>
<evidence type="ECO:0000313" key="5">
    <source>
        <dbReference type="EMBL" id="VFT90365.1"/>
    </source>
</evidence>
<dbReference type="GO" id="GO:0016491">
    <property type="term" value="F:oxidoreductase activity"/>
    <property type="evidence" value="ECO:0007669"/>
    <property type="project" value="UniProtKB-KW"/>
</dbReference>
<evidence type="ECO:0000259" key="3">
    <source>
        <dbReference type="SMART" id="SM00822"/>
    </source>
</evidence>
<reference evidence="4" key="2">
    <citation type="submission" date="2019-06" db="EMBL/GenBank/DDBJ databases">
        <title>Genomics analysis of Aphanomyces spp. identifies a new class of oomycete effector associated with host adaptation.</title>
        <authorList>
            <person name="Gaulin E."/>
        </authorList>
    </citation>
    <scope>NUCLEOTIDE SEQUENCE</scope>
    <source>
        <strain evidence="4">CBS 578.67</strain>
    </source>
</reference>
<dbReference type="SUPFAM" id="SSF51735">
    <property type="entry name" value="NAD(P)-binding Rossmann-fold domains"/>
    <property type="match status" value="2"/>
</dbReference>
<dbReference type="InterPro" id="IPR036291">
    <property type="entry name" value="NAD(P)-bd_dom_sf"/>
</dbReference>
<dbReference type="PRINTS" id="PR00080">
    <property type="entry name" value="SDRFAMILY"/>
</dbReference>
<dbReference type="InterPro" id="IPR051687">
    <property type="entry name" value="Peroxisomal_Beta-Oxidation"/>
</dbReference>
<dbReference type="InterPro" id="IPR002347">
    <property type="entry name" value="SDR_fam"/>
</dbReference>